<proteinExistence type="inferred from homology"/>
<dbReference type="Proteomes" id="UP000789759">
    <property type="component" value="Unassembled WGS sequence"/>
</dbReference>
<keyword evidence="8" id="KW-1185">Reference proteome</keyword>
<accession>A0A9N9AW39</accession>
<dbReference type="GO" id="GO:0003779">
    <property type="term" value="F:actin binding"/>
    <property type="evidence" value="ECO:0007669"/>
    <property type="project" value="UniProtKB-KW"/>
</dbReference>
<protein>
    <recommendedName>
        <fullName evidence="6">Actin-related protein 2/3 complex subunit 3</fullName>
    </recommendedName>
</protein>
<keyword evidence="5 6" id="KW-0206">Cytoskeleton</keyword>
<gene>
    <name evidence="7" type="ORF">CPELLU_LOCUS4357</name>
</gene>
<dbReference type="InterPro" id="IPR036753">
    <property type="entry name" value="ARPC3_sf"/>
</dbReference>
<dbReference type="GO" id="GO:0005885">
    <property type="term" value="C:Arp2/3 protein complex"/>
    <property type="evidence" value="ECO:0007669"/>
    <property type="project" value="UniProtKB-UniRule"/>
</dbReference>
<evidence type="ECO:0000256" key="3">
    <source>
        <dbReference type="ARBA" id="ARBA00022490"/>
    </source>
</evidence>
<dbReference type="Pfam" id="PF04062">
    <property type="entry name" value="P21-Arc"/>
    <property type="match status" value="1"/>
</dbReference>
<name>A0A9N9AW39_9GLOM</name>
<keyword evidence="4 6" id="KW-0009">Actin-binding</keyword>
<dbReference type="AlphaFoldDB" id="A0A9N9AW39"/>
<dbReference type="OrthoDB" id="200404at2759"/>
<reference evidence="7" key="1">
    <citation type="submission" date="2021-06" db="EMBL/GenBank/DDBJ databases">
        <authorList>
            <person name="Kallberg Y."/>
            <person name="Tangrot J."/>
            <person name="Rosling A."/>
        </authorList>
    </citation>
    <scope>NUCLEOTIDE SEQUENCE</scope>
    <source>
        <strain evidence="7">FL966</strain>
    </source>
</reference>
<comment type="caution">
    <text evidence="7">The sequence shown here is derived from an EMBL/GenBank/DDBJ whole genome shotgun (WGS) entry which is preliminary data.</text>
</comment>
<dbReference type="Gene3D" id="1.10.1760.10">
    <property type="entry name" value="Actin-related protein 2/3 complex subunit 3"/>
    <property type="match status" value="1"/>
</dbReference>
<evidence type="ECO:0000313" key="8">
    <source>
        <dbReference type="Proteomes" id="UP000789759"/>
    </source>
</evidence>
<dbReference type="PIRSF" id="PIRSF016315">
    <property type="entry name" value="ARP2/3_P21-Arc"/>
    <property type="match status" value="1"/>
</dbReference>
<dbReference type="InterPro" id="IPR007204">
    <property type="entry name" value="ARPC3"/>
</dbReference>
<comment type="subcellular location">
    <subcellularLocation>
        <location evidence="1 6">Cytoplasm</location>
        <location evidence="1 6">Cytoskeleton</location>
    </subcellularLocation>
</comment>
<comment type="subunit">
    <text evidence="6">Component of the Arp2/3 complex.</text>
</comment>
<comment type="function">
    <text evidence="6">Functions as component of the Arp2/3 complex which is involved in regulation of actin polymerization and together with an activating nucleation-promoting factor (NPF) mediates the formation of branched actin networks.</text>
</comment>
<dbReference type="PANTHER" id="PTHR12391">
    <property type="entry name" value="ARP2/3 COMPLEX 21 KD SUBUNIT"/>
    <property type="match status" value="1"/>
</dbReference>
<evidence type="ECO:0000256" key="6">
    <source>
        <dbReference type="PIRNR" id="PIRNR016315"/>
    </source>
</evidence>
<dbReference type="EMBL" id="CAJVQA010002271">
    <property type="protein sequence ID" value="CAG8542320.1"/>
    <property type="molecule type" value="Genomic_DNA"/>
</dbReference>
<dbReference type="GO" id="GO:0030833">
    <property type="term" value="P:regulation of actin filament polymerization"/>
    <property type="evidence" value="ECO:0007669"/>
    <property type="project" value="InterPro"/>
</dbReference>
<evidence type="ECO:0000256" key="2">
    <source>
        <dbReference type="ARBA" id="ARBA00010856"/>
    </source>
</evidence>
<organism evidence="7 8">
    <name type="scientific">Cetraspora pellucida</name>
    <dbReference type="NCBI Taxonomy" id="1433469"/>
    <lineage>
        <taxon>Eukaryota</taxon>
        <taxon>Fungi</taxon>
        <taxon>Fungi incertae sedis</taxon>
        <taxon>Mucoromycota</taxon>
        <taxon>Glomeromycotina</taxon>
        <taxon>Glomeromycetes</taxon>
        <taxon>Diversisporales</taxon>
        <taxon>Gigasporaceae</taxon>
        <taxon>Cetraspora</taxon>
    </lineage>
</organism>
<evidence type="ECO:0000256" key="5">
    <source>
        <dbReference type="ARBA" id="ARBA00023212"/>
    </source>
</evidence>
<evidence type="ECO:0000256" key="4">
    <source>
        <dbReference type="ARBA" id="ARBA00023203"/>
    </source>
</evidence>
<sequence length="208" mass="24093">MARLKLRRRYKVLQSRLNFDSAVKVLKIFINHAGKQKAYHSQFNERTEYRVVGNMVLLPIKTKIRGPATPAPTSEDDIIDEALDLFRANCLFRNFEIKGDADRVLIYLILFISDCLNKLVKNPSSKEAIKILNTRATDNFALPGDPTFPLNALYSPPSNRNEADLLRQYLGQLRQELATRLVDRVYVDGKPSKWWMCFQKRKFMNKSL</sequence>
<dbReference type="GO" id="GO:0034314">
    <property type="term" value="P:Arp2/3 complex-mediated actin nucleation"/>
    <property type="evidence" value="ECO:0007669"/>
    <property type="project" value="UniProtKB-UniRule"/>
</dbReference>
<comment type="similarity">
    <text evidence="2 6">Belongs to the ARPC3 family.</text>
</comment>
<evidence type="ECO:0000256" key="1">
    <source>
        <dbReference type="ARBA" id="ARBA00004245"/>
    </source>
</evidence>
<evidence type="ECO:0000313" key="7">
    <source>
        <dbReference type="EMBL" id="CAG8542320.1"/>
    </source>
</evidence>
<keyword evidence="3 6" id="KW-0963">Cytoplasm</keyword>
<dbReference type="SUPFAM" id="SSF69060">
    <property type="entry name" value="Arp2/3 complex 21 kDa subunit ARPC3"/>
    <property type="match status" value="1"/>
</dbReference>